<sequence>MTVSPVQAIREEHAYPLVSIITPTYNAARFIRETIDSVKRQTYPYWELILVDDGSKDETVALIQEEMIDSRIRLIVMPKNGGAAVARNTGISTAGGRYLAFLDSDDLWLPEKLEKQVSYMQRNDVAFSFTRYRIIQENGTQTPFVVPIPRQIDYNGLLKNTIIGCLTVMLDREKLGVVQMPNIRTRQDTALWLQILREGHIAYGIQEELSHYRKVVGSISSNKWKAARNTWRLYRDIEKLNFLRASWCFLHYGWNAWKKSVGQSG</sequence>
<protein>
    <submittedName>
        <fullName evidence="3">Glycosyl transferase</fullName>
    </submittedName>
</protein>
<dbReference type="PANTHER" id="PTHR22916">
    <property type="entry name" value="GLYCOSYLTRANSFERASE"/>
    <property type="match status" value="1"/>
</dbReference>
<dbReference type="Gene3D" id="3.90.550.10">
    <property type="entry name" value="Spore Coat Polysaccharide Biosynthesis Protein SpsA, Chain A"/>
    <property type="match status" value="1"/>
</dbReference>
<dbReference type="InterPro" id="IPR001173">
    <property type="entry name" value="Glyco_trans_2-like"/>
</dbReference>
<dbReference type="EMBL" id="LJJB01000010">
    <property type="protein sequence ID" value="KQL45585.1"/>
    <property type="molecule type" value="Genomic_DNA"/>
</dbReference>
<gene>
    <name evidence="3" type="ORF">AN963_11000</name>
</gene>
<evidence type="ECO:0000313" key="4">
    <source>
        <dbReference type="Proteomes" id="UP000051063"/>
    </source>
</evidence>
<evidence type="ECO:0000259" key="2">
    <source>
        <dbReference type="Pfam" id="PF00535"/>
    </source>
</evidence>
<comment type="similarity">
    <text evidence="1">Belongs to the glycosyltransferase 2 family.</text>
</comment>
<comment type="caution">
    <text evidence="3">The sequence shown here is derived from an EMBL/GenBank/DDBJ whole genome shotgun (WGS) entry which is preliminary data.</text>
</comment>
<evidence type="ECO:0000256" key="1">
    <source>
        <dbReference type="ARBA" id="ARBA00006739"/>
    </source>
</evidence>
<dbReference type="GO" id="GO:0016740">
    <property type="term" value="F:transferase activity"/>
    <property type="evidence" value="ECO:0007669"/>
    <property type="project" value="UniProtKB-KW"/>
</dbReference>
<dbReference type="PANTHER" id="PTHR22916:SF3">
    <property type="entry name" value="UDP-GLCNAC:BETAGAL BETA-1,3-N-ACETYLGLUCOSAMINYLTRANSFERASE-LIKE PROTEIN 1"/>
    <property type="match status" value="1"/>
</dbReference>
<dbReference type="InterPro" id="IPR029044">
    <property type="entry name" value="Nucleotide-diphossugar_trans"/>
</dbReference>
<dbReference type="Pfam" id="PF00535">
    <property type="entry name" value="Glycos_transf_2"/>
    <property type="match status" value="1"/>
</dbReference>
<accession>A0ABR5N4M4</accession>
<reference evidence="3 4" key="1">
    <citation type="submission" date="2015-09" db="EMBL/GenBank/DDBJ databases">
        <title>Genome sequencing project for genomic taxonomy and phylogenomics of Bacillus-like bacteria.</title>
        <authorList>
            <person name="Liu B."/>
            <person name="Wang J."/>
            <person name="Zhu Y."/>
            <person name="Liu G."/>
            <person name="Chen Q."/>
            <person name="Chen Z."/>
            <person name="Lan J."/>
            <person name="Che J."/>
            <person name="Ge C."/>
            <person name="Shi H."/>
            <person name="Pan Z."/>
            <person name="Liu X."/>
        </authorList>
    </citation>
    <scope>NUCLEOTIDE SEQUENCE [LARGE SCALE GENOMIC DNA]</scope>
    <source>
        <strain evidence="3 4">DSM 8552</strain>
    </source>
</reference>
<dbReference type="RefSeq" id="WP_055744647.1">
    <property type="nucleotide sequence ID" value="NZ_LJJB01000010.1"/>
</dbReference>
<keyword evidence="4" id="KW-1185">Reference proteome</keyword>
<dbReference type="CDD" id="cd00761">
    <property type="entry name" value="Glyco_tranf_GTA_type"/>
    <property type="match status" value="1"/>
</dbReference>
<name>A0ABR5N4M4_BRECH</name>
<organism evidence="3 4">
    <name type="scientific">Brevibacillus choshinensis</name>
    <dbReference type="NCBI Taxonomy" id="54911"/>
    <lineage>
        <taxon>Bacteria</taxon>
        <taxon>Bacillati</taxon>
        <taxon>Bacillota</taxon>
        <taxon>Bacilli</taxon>
        <taxon>Bacillales</taxon>
        <taxon>Paenibacillaceae</taxon>
        <taxon>Brevibacillus</taxon>
    </lineage>
</organism>
<proteinExistence type="inferred from homology"/>
<feature type="domain" description="Glycosyltransferase 2-like" evidence="2">
    <location>
        <begin position="19"/>
        <end position="144"/>
    </location>
</feature>
<dbReference type="Proteomes" id="UP000051063">
    <property type="component" value="Unassembled WGS sequence"/>
</dbReference>
<dbReference type="SUPFAM" id="SSF53448">
    <property type="entry name" value="Nucleotide-diphospho-sugar transferases"/>
    <property type="match status" value="1"/>
</dbReference>
<evidence type="ECO:0000313" key="3">
    <source>
        <dbReference type="EMBL" id="KQL45585.1"/>
    </source>
</evidence>
<keyword evidence="3" id="KW-0808">Transferase</keyword>